<dbReference type="EMBL" id="HBUF01475702">
    <property type="protein sequence ID" value="CAG6744793.1"/>
    <property type="molecule type" value="Transcribed_RNA"/>
</dbReference>
<dbReference type="EMBL" id="HBUF01475701">
    <property type="protein sequence ID" value="CAG6744792.1"/>
    <property type="molecule type" value="Transcribed_RNA"/>
</dbReference>
<organism evidence="1">
    <name type="scientific">Cacopsylla melanoneura</name>
    <dbReference type="NCBI Taxonomy" id="428564"/>
    <lineage>
        <taxon>Eukaryota</taxon>
        <taxon>Metazoa</taxon>
        <taxon>Ecdysozoa</taxon>
        <taxon>Arthropoda</taxon>
        <taxon>Hexapoda</taxon>
        <taxon>Insecta</taxon>
        <taxon>Pterygota</taxon>
        <taxon>Neoptera</taxon>
        <taxon>Paraneoptera</taxon>
        <taxon>Hemiptera</taxon>
        <taxon>Sternorrhyncha</taxon>
        <taxon>Psylloidea</taxon>
        <taxon>Psyllidae</taxon>
        <taxon>Psyllinae</taxon>
        <taxon>Cacopsylla</taxon>
    </lineage>
</organism>
<protein>
    <submittedName>
        <fullName evidence="1">Uncharacterized protein</fullName>
    </submittedName>
</protein>
<dbReference type="AlphaFoldDB" id="A0A8D9E8Y6"/>
<accession>A0A8D9E8Y6</accession>
<reference evidence="1" key="1">
    <citation type="submission" date="2021-05" db="EMBL/GenBank/DDBJ databases">
        <authorList>
            <person name="Alioto T."/>
            <person name="Alioto T."/>
            <person name="Gomez Garrido J."/>
        </authorList>
    </citation>
    <scope>NUCLEOTIDE SEQUENCE</scope>
</reference>
<sequence>MEFGPGKRTFLLGDFRLTMIDMRRVIPSQQSILVFPHYYFMLPTPLKFHLLTVINIRVIPSQQSILVFPHYYFMVPTPLKFHFTHCNQHAPCNSQPAVHSCIPSLLFHAPHSP</sequence>
<evidence type="ECO:0000313" key="1">
    <source>
        <dbReference type="EMBL" id="CAG6744792.1"/>
    </source>
</evidence>
<proteinExistence type="predicted"/>
<name>A0A8D9E8Y6_9HEMI</name>